<evidence type="ECO:0000256" key="4">
    <source>
        <dbReference type="ARBA" id="ARBA00022964"/>
    </source>
</evidence>
<dbReference type="InterPro" id="IPR003819">
    <property type="entry name" value="TauD/TfdA-like"/>
</dbReference>
<evidence type="ECO:0000259" key="7">
    <source>
        <dbReference type="Pfam" id="PF02668"/>
    </source>
</evidence>
<keyword evidence="5" id="KW-0560">Oxidoreductase</keyword>
<dbReference type="Proteomes" id="UP001201262">
    <property type="component" value="Unassembled WGS sequence"/>
</dbReference>
<evidence type="ECO:0000256" key="6">
    <source>
        <dbReference type="ARBA" id="ARBA00023004"/>
    </source>
</evidence>
<keyword evidence="4 8" id="KW-0223">Dioxygenase</keyword>
<dbReference type="RefSeq" id="XP_046069741.1">
    <property type="nucleotide sequence ID" value="XM_046209967.1"/>
</dbReference>
<organism evidence="8 9">
    <name type="scientific">Talaromyces proteolyticus</name>
    <dbReference type="NCBI Taxonomy" id="1131652"/>
    <lineage>
        <taxon>Eukaryota</taxon>
        <taxon>Fungi</taxon>
        <taxon>Dikarya</taxon>
        <taxon>Ascomycota</taxon>
        <taxon>Pezizomycotina</taxon>
        <taxon>Eurotiomycetes</taxon>
        <taxon>Eurotiomycetidae</taxon>
        <taxon>Eurotiales</taxon>
        <taxon>Trichocomaceae</taxon>
        <taxon>Talaromyces</taxon>
        <taxon>Talaromyces sect. Bacilispori</taxon>
    </lineage>
</organism>
<evidence type="ECO:0000256" key="3">
    <source>
        <dbReference type="ARBA" id="ARBA00022723"/>
    </source>
</evidence>
<gene>
    <name evidence="8" type="ORF">BGW36DRAFT_215519</name>
</gene>
<dbReference type="PANTHER" id="PTHR30468">
    <property type="entry name" value="ALPHA-KETOGLUTARATE-DEPENDENT SULFONATE DIOXYGENASE"/>
    <property type="match status" value="1"/>
</dbReference>
<reference evidence="8" key="1">
    <citation type="submission" date="2021-12" db="EMBL/GenBank/DDBJ databases">
        <title>Convergent genome expansion in fungi linked to evolution of root-endophyte symbiosis.</title>
        <authorList>
            <consortium name="DOE Joint Genome Institute"/>
            <person name="Ke Y.-H."/>
            <person name="Bonito G."/>
            <person name="Liao H.-L."/>
            <person name="Looney B."/>
            <person name="Rojas-Flechas A."/>
            <person name="Nash J."/>
            <person name="Hameed K."/>
            <person name="Schadt C."/>
            <person name="Martin F."/>
            <person name="Crous P.W."/>
            <person name="Miettinen O."/>
            <person name="Magnuson J.K."/>
            <person name="Labbe J."/>
            <person name="Jacobson D."/>
            <person name="Doktycz M.J."/>
            <person name="Veneault-Fourrey C."/>
            <person name="Kuo A."/>
            <person name="Mondo S."/>
            <person name="Calhoun S."/>
            <person name="Riley R."/>
            <person name="Ohm R."/>
            <person name="LaButti K."/>
            <person name="Andreopoulos B."/>
            <person name="Pangilinan J."/>
            <person name="Nolan M."/>
            <person name="Tritt A."/>
            <person name="Clum A."/>
            <person name="Lipzen A."/>
            <person name="Daum C."/>
            <person name="Barry K."/>
            <person name="Grigoriev I.V."/>
            <person name="Vilgalys R."/>
        </authorList>
    </citation>
    <scope>NUCLEOTIDE SEQUENCE</scope>
    <source>
        <strain evidence="8">PMI_201</strain>
    </source>
</reference>
<evidence type="ECO:0000256" key="5">
    <source>
        <dbReference type="ARBA" id="ARBA00023002"/>
    </source>
</evidence>
<feature type="domain" description="TauD/TfdA-like" evidence="7">
    <location>
        <begin position="98"/>
        <end position="368"/>
    </location>
</feature>
<evidence type="ECO:0000313" key="9">
    <source>
        <dbReference type="Proteomes" id="UP001201262"/>
    </source>
</evidence>
<protein>
    <submittedName>
        <fullName evidence="8">Alpha-ketoglutarate-dependent taurine dioxygenase</fullName>
    </submittedName>
</protein>
<accession>A0AAD4KLX8</accession>
<dbReference type="GeneID" id="70240254"/>
<dbReference type="PANTHER" id="PTHR30468:SF1">
    <property type="entry name" value="ALPHA-KETOGLUTARATE-DEPENDENT SULFONATE DIOXYGENASE"/>
    <property type="match status" value="1"/>
</dbReference>
<dbReference type="SUPFAM" id="SSF51197">
    <property type="entry name" value="Clavaminate synthase-like"/>
    <property type="match status" value="1"/>
</dbReference>
<dbReference type="AlphaFoldDB" id="A0AAD4KLX8"/>
<keyword evidence="3" id="KW-0479">Metal-binding</keyword>
<dbReference type="Pfam" id="PF02668">
    <property type="entry name" value="TauD"/>
    <property type="match status" value="1"/>
</dbReference>
<dbReference type="GO" id="GO:0016706">
    <property type="term" value="F:2-oxoglutarate-dependent dioxygenase activity"/>
    <property type="evidence" value="ECO:0007669"/>
    <property type="project" value="TreeGrafter"/>
</dbReference>
<name>A0AAD4KLX8_9EURO</name>
<comment type="caution">
    <text evidence="8">The sequence shown here is derived from an EMBL/GenBank/DDBJ whole genome shotgun (WGS) entry which is preliminary data.</text>
</comment>
<dbReference type="GO" id="GO:0046872">
    <property type="term" value="F:metal ion binding"/>
    <property type="evidence" value="ECO:0007669"/>
    <property type="project" value="UniProtKB-KW"/>
</dbReference>
<keyword evidence="6" id="KW-0408">Iron</keyword>
<dbReference type="Gene3D" id="3.60.130.10">
    <property type="entry name" value="Clavaminate synthase-like"/>
    <property type="match status" value="1"/>
</dbReference>
<dbReference type="InterPro" id="IPR051323">
    <property type="entry name" value="AtsK-like"/>
</dbReference>
<dbReference type="GO" id="GO:0005737">
    <property type="term" value="C:cytoplasm"/>
    <property type="evidence" value="ECO:0007669"/>
    <property type="project" value="TreeGrafter"/>
</dbReference>
<evidence type="ECO:0000256" key="1">
    <source>
        <dbReference type="ARBA" id="ARBA00001954"/>
    </source>
</evidence>
<proteinExistence type="inferred from homology"/>
<comment type="cofactor">
    <cofactor evidence="1">
        <name>Fe(2+)</name>
        <dbReference type="ChEBI" id="CHEBI:29033"/>
    </cofactor>
</comment>
<evidence type="ECO:0000256" key="2">
    <source>
        <dbReference type="ARBA" id="ARBA00005896"/>
    </source>
</evidence>
<dbReference type="InterPro" id="IPR042098">
    <property type="entry name" value="TauD-like_sf"/>
</dbReference>
<dbReference type="EMBL" id="JAJTJA010000009">
    <property type="protein sequence ID" value="KAH8694071.1"/>
    <property type="molecule type" value="Genomic_DNA"/>
</dbReference>
<evidence type="ECO:0000313" key="8">
    <source>
        <dbReference type="EMBL" id="KAH8694071.1"/>
    </source>
</evidence>
<comment type="similarity">
    <text evidence="2">Belongs to the TfdA dioxygenase family.</text>
</comment>
<keyword evidence="9" id="KW-1185">Reference proteome</keyword>
<dbReference type="FunFam" id="3.60.130.10:FF:000003">
    <property type="entry name" value="Alpha-ketoglutarate-dependent taurine dioxygenase"/>
    <property type="match status" value="1"/>
</dbReference>
<sequence>MAPALVESLPVREPAEKKKINEGFNKEFFIGGSNAYDDSTETKGTATQPPATYPNYLPVWDNEKGVKYPPWTPFEHYEHGKDADPSFQDLLPENKAQVTEVTPYIGSEVHGVQLSELTDAGKDQLALFVAQRKIVAFRDQDFAKLPIDKALEFGGYFGRHHIHPTSGAPKGFPEIHLVHRGADDKSGLDFLEQHTNSITWHSDVTYEAQPPGTTFLYLLDGPTSGGDTLFVNMAKAYERLSPEFQKRLHGLKAVHSGFEQAQSALARDSTVRRDPVQHEHPIVRTHPVTGEKALYVNPQFTRYIVGYKKEESDFLLKFLFDHIALSQDLQTRVKWAPGTVVVWDNRVTAHSALYDWNDGQRRHLARITPQAERPYETPFAA</sequence>